<evidence type="ECO:0000256" key="1">
    <source>
        <dbReference type="SAM" id="SignalP"/>
    </source>
</evidence>
<dbReference type="PROSITE" id="PS51257">
    <property type="entry name" value="PROKAR_LIPOPROTEIN"/>
    <property type="match status" value="1"/>
</dbReference>
<dbReference type="Proteomes" id="UP001139125">
    <property type="component" value="Unassembled WGS sequence"/>
</dbReference>
<protein>
    <recommendedName>
        <fullName evidence="4">Lipoprotein</fullName>
    </recommendedName>
</protein>
<dbReference type="EMBL" id="JANDBC010000001">
    <property type="protein sequence ID" value="MCP9290641.1"/>
    <property type="molecule type" value="Genomic_DNA"/>
</dbReference>
<sequence>MKRNIIFIMLFSFLLAACTQRTYIRKNQSHFDYPNSNVTPIGSSKVLGTSKTGLSMKPPTITSTIEAQAYQDALNKVSGADMLINIDYNWKVTVIPVYVLTLYTGKLTVEGYPVTMEVGEQELN</sequence>
<reference evidence="2" key="1">
    <citation type="submission" date="2022-06" db="EMBL/GenBank/DDBJ databases">
        <title>Gracilimonas sp. CAU 1638 isolated from sea sediment.</title>
        <authorList>
            <person name="Kim W."/>
        </authorList>
    </citation>
    <scope>NUCLEOTIDE SEQUENCE</scope>
    <source>
        <strain evidence="2">CAU 1638</strain>
    </source>
</reference>
<gene>
    <name evidence="2" type="ORF">NM125_03470</name>
</gene>
<accession>A0A9X2L1L2</accession>
<feature type="chain" id="PRO_5040942983" description="Lipoprotein" evidence="1">
    <location>
        <begin position="18"/>
        <end position="124"/>
    </location>
</feature>
<keyword evidence="3" id="KW-1185">Reference proteome</keyword>
<comment type="caution">
    <text evidence="2">The sequence shown here is derived from an EMBL/GenBank/DDBJ whole genome shotgun (WGS) entry which is preliminary data.</text>
</comment>
<name>A0A9X2L1L2_9BACT</name>
<evidence type="ECO:0000313" key="3">
    <source>
        <dbReference type="Proteomes" id="UP001139125"/>
    </source>
</evidence>
<dbReference type="RefSeq" id="WP_255132902.1">
    <property type="nucleotide sequence ID" value="NZ_JANDBC010000001.1"/>
</dbReference>
<keyword evidence="1" id="KW-0732">Signal</keyword>
<evidence type="ECO:0008006" key="4">
    <source>
        <dbReference type="Google" id="ProtNLM"/>
    </source>
</evidence>
<dbReference type="AlphaFoldDB" id="A0A9X2L1L2"/>
<organism evidence="2 3">
    <name type="scientific">Gracilimonas sediminicola</name>
    <dbReference type="NCBI Taxonomy" id="2952158"/>
    <lineage>
        <taxon>Bacteria</taxon>
        <taxon>Pseudomonadati</taxon>
        <taxon>Balneolota</taxon>
        <taxon>Balneolia</taxon>
        <taxon>Balneolales</taxon>
        <taxon>Balneolaceae</taxon>
        <taxon>Gracilimonas</taxon>
    </lineage>
</organism>
<proteinExistence type="predicted"/>
<feature type="signal peptide" evidence="1">
    <location>
        <begin position="1"/>
        <end position="17"/>
    </location>
</feature>
<evidence type="ECO:0000313" key="2">
    <source>
        <dbReference type="EMBL" id="MCP9290641.1"/>
    </source>
</evidence>